<proteinExistence type="predicted"/>
<keyword evidence="2" id="KW-1185">Reference proteome</keyword>
<reference evidence="2" key="1">
    <citation type="submission" date="2003-08" db="EMBL/GenBank/DDBJ databases">
        <authorList>
            <person name="Birren B."/>
            <person name="Nusbaum C."/>
            <person name="Abebe A."/>
            <person name="Abouelleil A."/>
            <person name="Adekoya E."/>
            <person name="Ait-zahra M."/>
            <person name="Allen N."/>
            <person name="Allen T."/>
            <person name="An P."/>
            <person name="Anderson M."/>
            <person name="Anderson S."/>
            <person name="Arachchi H."/>
            <person name="Armbruster J."/>
            <person name="Bachantsang P."/>
            <person name="Baldwin J."/>
            <person name="Barry A."/>
            <person name="Bayul T."/>
            <person name="Blitshsteyn B."/>
            <person name="Bloom T."/>
            <person name="Blye J."/>
            <person name="Boguslavskiy L."/>
            <person name="Borowsky M."/>
            <person name="Boukhgalter B."/>
            <person name="Brunache A."/>
            <person name="Butler J."/>
            <person name="Calixte N."/>
            <person name="Calvo S."/>
            <person name="Camarata J."/>
            <person name="Campo K."/>
            <person name="Chang J."/>
            <person name="Cheshatsang Y."/>
            <person name="Citroen M."/>
            <person name="Collymore A."/>
            <person name="Considine T."/>
            <person name="Cook A."/>
            <person name="Cooke P."/>
            <person name="Corum B."/>
            <person name="Cuomo C."/>
            <person name="David R."/>
            <person name="Dawoe T."/>
            <person name="Degray S."/>
            <person name="Dodge S."/>
            <person name="Dooley K."/>
            <person name="Dorje P."/>
            <person name="Dorjee K."/>
            <person name="Dorris L."/>
            <person name="Duffey N."/>
            <person name="Dupes A."/>
            <person name="Elkins T."/>
            <person name="Engels R."/>
            <person name="Erickson J."/>
            <person name="Farina A."/>
            <person name="Faro S."/>
            <person name="Ferreira P."/>
            <person name="Fischer H."/>
            <person name="Fitzgerald M."/>
            <person name="Foley K."/>
            <person name="Gage D."/>
            <person name="Galagan J."/>
            <person name="Gearin G."/>
            <person name="Gnerre S."/>
            <person name="Gnirke A."/>
            <person name="Goyette A."/>
            <person name="Graham J."/>
            <person name="Grandbois E."/>
            <person name="Gyaltsen K."/>
            <person name="Hafez N."/>
            <person name="Hagopian D."/>
            <person name="Hagos B."/>
            <person name="Hall J."/>
            <person name="Hatcher B."/>
            <person name="Heller A."/>
            <person name="Higgins H."/>
            <person name="Honan T."/>
            <person name="Horn A."/>
            <person name="Houde N."/>
            <person name="Hughes L."/>
            <person name="Hulme W."/>
            <person name="Husby E."/>
            <person name="Iliev I."/>
            <person name="Jaffe D."/>
            <person name="Jones C."/>
            <person name="Kamal M."/>
            <person name="Kamat A."/>
            <person name="Kamvysselis M."/>
            <person name="Karlsson E."/>
            <person name="Kells C."/>
            <person name="Kieu A."/>
            <person name="Kisner P."/>
            <person name="Kodira C."/>
            <person name="Kulbokas E."/>
            <person name="Labutti K."/>
            <person name="Lama D."/>
            <person name="Landers T."/>
            <person name="Leger J."/>
            <person name="Levine S."/>
            <person name="Lewis D."/>
            <person name="Lewis T."/>
            <person name="Lindblad-toh K."/>
            <person name="Liu X."/>
            <person name="Lokyitsang T."/>
            <person name="Lokyitsang Y."/>
            <person name="Lucien O."/>
            <person name="Lui A."/>
            <person name="Ma L.J."/>
            <person name="Mabbitt R."/>
            <person name="Macdonald J."/>
            <person name="Maclean C."/>
            <person name="Major J."/>
            <person name="Manning J."/>
            <person name="Marabella R."/>
            <person name="Maru K."/>
            <person name="Matthews C."/>
            <person name="Mauceli E."/>
            <person name="Mccarthy M."/>
            <person name="Mcdonough S."/>
            <person name="Mcghee T."/>
            <person name="Meldrim J."/>
            <person name="Meneus L."/>
            <person name="Mesirov J."/>
            <person name="Mihalev A."/>
            <person name="Mihova T."/>
            <person name="Mikkelsen T."/>
            <person name="Mlenga V."/>
            <person name="Moru K."/>
            <person name="Mozes J."/>
            <person name="Mulrain L."/>
            <person name="Munson G."/>
            <person name="Naylor J."/>
            <person name="Newes C."/>
            <person name="Nguyen C."/>
            <person name="Nguyen N."/>
            <person name="Nguyen T."/>
            <person name="Nicol R."/>
            <person name="Nielsen C."/>
            <person name="Nizzari M."/>
            <person name="Norbu C."/>
            <person name="Norbu N."/>
            <person name="O'donnell P."/>
            <person name="Okoawo O."/>
            <person name="O'leary S."/>
            <person name="Omotosho B."/>
            <person name="O'neill K."/>
            <person name="Osman S."/>
            <person name="Parker S."/>
            <person name="Perrin D."/>
            <person name="Phunkhang P."/>
            <person name="Piqani B."/>
            <person name="Purcell S."/>
            <person name="Rachupka T."/>
            <person name="Ramasamy U."/>
            <person name="Rameau R."/>
            <person name="Ray V."/>
            <person name="Raymond C."/>
            <person name="Retta R."/>
            <person name="Richardson S."/>
            <person name="Rise C."/>
            <person name="Rodriguez J."/>
            <person name="Rogers J."/>
            <person name="Rogov P."/>
            <person name="Rutman M."/>
            <person name="Schupbach R."/>
            <person name="Seaman C."/>
            <person name="Settipalli S."/>
            <person name="Sharpe T."/>
            <person name="Sheridan J."/>
            <person name="Sherpa N."/>
            <person name="Shi J."/>
            <person name="Smirnov S."/>
            <person name="Smith C."/>
            <person name="Sougnez C."/>
            <person name="Spencer B."/>
            <person name="Stalker J."/>
            <person name="Stange-thomann N."/>
            <person name="Stavropoulos S."/>
            <person name="Stetson K."/>
            <person name="Stone C."/>
            <person name="Stone S."/>
            <person name="Stubbs M."/>
            <person name="Talamas J."/>
            <person name="Tchuinga P."/>
            <person name="Tenzing P."/>
            <person name="Tesfaye S."/>
            <person name="Theodore J."/>
            <person name="Thoulutsang Y."/>
            <person name="Topham K."/>
            <person name="Towey S."/>
            <person name="Tsamla T."/>
            <person name="Tsomo N."/>
            <person name="Vallee D."/>
            <person name="Vassiliev H."/>
            <person name="Venkataraman V."/>
            <person name="Vinson J."/>
            <person name="Vo A."/>
            <person name="Wade C."/>
            <person name="Wang S."/>
            <person name="Wangchuk T."/>
            <person name="Wangdi T."/>
            <person name="Whittaker C."/>
            <person name="Wilkinson J."/>
            <person name="Wu Y."/>
            <person name="Wyman D."/>
            <person name="Yadav S."/>
            <person name="Yang S."/>
            <person name="Yang X."/>
            <person name="Yeager S."/>
            <person name="Yee E."/>
            <person name="Young G."/>
            <person name="Zainoun J."/>
            <person name="Zembeck L."/>
            <person name="Zimmer A."/>
            <person name="Zody M."/>
            <person name="Lander E."/>
        </authorList>
    </citation>
    <scope>NUCLEOTIDE SEQUENCE [LARGE SCALE GENOMIC DNA]</scope>
</reference>
<dbReference type="AlphaFoldDB" id="H2Z1G2"/>
<reference evidence="1" key="2">
    <citation type="submission" date="2025-08" db="UniProtKB">
        <authorList>
            <consortium name="Ensembl"/>
        </authorList>
    </citation>
    <scope>IDENTIFICATION</scope>
</reference>
<dbReference type="InParanoid" id="H2Z1G2"/>
<organism evidence="1 2">
    <name type="scientific">Ciona savignyi</name>
    <name type="common">Pacific transparent sea squirt</name>
    <dbReference type="NCBI Taxonomy" id="51511"/>
    <lineage>
        <taxon>Eukaryota</taxon>
        <taxon>Metazoa</taxon>
        <taxon>Chordata</taxon>
        <taxon>Tunicata</taxon>
        <taxon>Ascidiacea</taxon>
        <taxon>Phlebobranchia</taxon>
        <taxon>Cionidae</taxon>
        <taxon>Ciona</taxon>
    </lineage>
</organism>
<reference evidence="1" key="3">
    <citation type="submission" date="2025-09" db="UniProtKB">
        <authorList>
            <consortium name="Ensembl"/>
        </authorList>
    </citation>
    <scope>IDENTIFICATION</scope>
</reference>
<evidence type="ECO:0008006" key="3">
    <source>
        <dbReference type="Google" id="ProtNLM"/>
    </source>
</evidence>
<evidence type="ECO:0000313" key="1">
    <source>
        <dbReference type="Ensembl" id="ENSCSAVP00000011424.1"/>
    </source>
</evidence>
<dbReference type="Ensembl" id="ENSCSAVT00000011557.1">
    <property type="protein sequence ID" value="ENSCSAVP00000011424.1"/>
    <property type="gene ID" value="ENSCSAVG00000006686.1"/>
</dbReference>
<protein>
    <recommendedName>
        <fullName evidence="3">N-acetyltransferase domain-containing protein</fullName>
    </recommendedName>
</protein>
<dbReference type="Gene3D" id="3.40.630.30">
    <property type="match status" value="1"/>
</dbReference>
<dbReference type="Proteomes" id="UP000007875">
    <property type="component" value="Unassembled WGS sequence"/>
</dbReference>
<dbReference type="STRING" id="51511.ENSCSAVP00000011424"/>
<dbReference type="GeneTree" id="ENSGT00390000018442"/>
<dbReference type="OMA" id="WHSIARF"/>
<accession>H2Z1G2</accession>
<name>H2Z1G2_CIOSA</name>
<evidence type="ECO:0000313" key="2">
    <source>
        <dbReference type="Proteomes" id="UP000007875"/>
    </source>
</evidence>
<dbReference type="HOGENOM" id="CLU_1165464_0_0_1"/>
<sequence>MSSPIKEEISKTTEKFYFKLLTMENLTEVENLIAKHFSPRTQLSNALKIPLSKAVLFHKYRVKLFLQQNVSIGAFEAKSRKLVGAVFGSILRKGEKSPDHDDKNRIQDIFPISAPIRRLMENLGVGNLFDLIKAEKIFLSSMLTVDIEYSNAGLGNRLHMKANKLARSLECDCIVGIPSSSYAHKISKRNGDIIVRSIDLRHYIDQVTGDNPFKNVKPPHHLISITYSRLVKPSL</sequence>